<accession>A0AAW2L344</accession>
<organism evidence="1">
    <name type="scientific">Sesamum radiatum</name>
    <name type="common">Black benniseed</name>
    <dbReference type="NCBI Taxonomy" id="300843"/>
    <lineage>
        <taxon>Eukaryota</taxon>
        <taxon>Viridiplantae</taxon>
        <taxon>Streptophyta</taxon>
        <taxon>Embryophyta</taxon>
        <taxon>Tracheophyta</taxon>
        <taxon>Spermatophyta</taxon>
        <taxon>Magnoliopsida</taxon>
        <taxon>eudicotyledons</taxon>
        <taxon>Gunneridae</taxon>
        <taxon>Pentapetalae</taxon>
        <taxon>asterids</taxon>
        <taxon>lamiids</taxon>
        <taxon>Lamiales</taxon>
        <taxon>Pedaliaceae</taxon>
        <taxon>Sesamum</taxon>
    </lineage>
</organism>
<dbReference type="AlphaFoldDB" id="A0AAW2L344"/>
<comment type="caution">
    <text evidence="1">The sequence shown here is derived from an EMBL/GenBank/DDBJ whole genome shotgun (WGS) entry which is preliminary data.</text>
</comment>
<reference evidence="1" key="2">
    <citation type="journal article" date="2024" name="Plant">
        <title>Genomic evolution and insights into agronomic trait innovations of Sesamum species.</title>
        <authorList>
            <person name="Miao H."/>
            <person name="Wang L."/>
            <person name="Qu L."/>
            <person name="Liu H."/>
            <person name="Sun Y."/>
            <person name="Le M."/>
            <person name="Wang Q."/>
            <person name="Wei S."/>
            <person name="Zheng Y."/>
            <person name="Lin W."/>
            <person name="Duan Y."/>
            <person name="Cao H."/>
            <person name="Xiong S."/>
            <person name="Wang X."/>
            <person name="Wei L."/>
            <person name="Li C."/>
            <person name="Ma Q."/>
            <person name="Ju M."/>
            <person name="Zhao R."/>
            <person name="Li G."/>
            <person name="Mu C."/>
            <person name="Tian Q."/>
            <person name="Mei H."/>
            <person name="Zhang T."/>
            <person name="Gao T."/>
            <person name="Zhang H."/>
        </authorList>
    </citation>
    <scope>NUCLEOTIDE SEQUENCE</scope>
    <source>
        <strain evidence="1">G02</strain>
    </source>
</reference>
<evidence type="ECO:0000313" key="1">
    <source>
        <dbReference type="EMBL" id="KAL0312670.1"/>
    </source>
</evidence>
<sequence length="66" mass="6767">MAGHPVGSLAACAFQKAAYSALDQPVSALEPSPLLALRYFLPSSSSVYQGACVWVAAVILTQLSAA</sequence>
<dbReference type="EMBL" id="JACGWJ010000026">
    <property type="protein sequence ID" value="KAL0312670.1"/>
    <property type="molecule type" value="Genomic_DNA"/>
</dbReference>
<proteinExistence type="predicted"/>
<reference evidence="1" key="1">
    <citation type="submission" date="2020-06" db="EMBL/GenBank/DDBJ databases">
        <authorList>
            <person name="Li T."/>
            <person name="Hu X."/>
            <person name="Zhang T."/>
            <person name="Song X."/>
            <person name="Zhang H."/>
            <person name="Dai N."/>
            <person name="Sheng W."/>
            <person name="Hou X."/>
            <person name="Wei L."/>
        </authorList>
    </citation>
    <scope>NUCLEOTIDE SEQUENCE</scope>
    <source>
        <strain evidence="1">G02</strain>
        <tissue evidence="1">Leaf</tissue>
    </source>
</reference>
<gene>
    <name evidence="1" type="ORF">Sradi_5666300</name>
</gene>
<protein>
    <submittedName>
        <fullName evidence="1">Uncharacterized protein</fullName>
    </submittedName>
</protein>
<name>A0AAW2L344_SESRA</name>